<keyword evidence="1" id="KW-1133">Transmembrane helix</keyword>
<proteinExistence type="predicted"/>
<keyword evidence="3" id="KW-1185">Reference proteome</keyword>
<gene>
    <name evidence="2" type="ORF">U732_2815</name>
</gene>
<dbReference type="Proteomes" id="UP000031366">
    <property type="component" value="Unassembled WGS sequence"/>
</dbReference>
<evidence type="ECO:0000256" key="1">
    <source>
        <dbReference type="SAM" id="Phobius"/>
    </source>
</evidence>
<feature type="transmembrane region" description="Helical" evidence="1">
    <location>
        <begin position="163"/>
        <end position="182"/>
    </location>
</feature>
<keyword evidence="1" id="KW-0812">Transmembrane</keyword>
<sequence length="184" mass="21631">MILKILSIVFGVIIITFGLLISRRKFIIKERITRSSIFFYILFIELILKTIREKDGFTIITTICIAAILVIFVFYAKVYTVYGLCKEELVEILADFFSQKSIPWELEDDTLMIAYGEKRVDIKLKEIFRRTTVYLSQLENNSLCNQIIDEIKKYIKENKKNKFSYETIIYIILGILLIFLGIKL</sequence>
<keyword evidence="1" id="KW-0472">Membrane</keyword>
<comment type="caution">
    <text evidence="2">The sequence shown here is derived from an EMBL/GenBank/DDBJ whole genome shotgun (WGS) entry which is preliminary data.</text>
</comment>
<feature type="transmembrane region" description="Helical" evidence="1">
    <location>
        <begin position="6"/>
        <end position="22"/>
    </location>
</feature>
<dbReference type="STRING" id="29341.RSJ17_20180"/>
<protein>
    <submittedName>
        <fullName evidence="2">Uncharacterized protein</fullName>
    </submittedName>
</protein>
<dbReference type="EMBL" id="AYSO01000019">
    <property type="protein sequence ID" value="KIE45619.1"/>
    <property type="molecule type" value="Genomic_DNA"/>
</dbReference>
<dbReference type="AlphaFoldDB" id="A0A0C1TY36"/>
<organism evidence="2 3">
    <name type="scientific">Clostridium argentinense CDC 2741</name>
    <dbReference type="NCBI Taxonomy" id="1418104"/>
    <lineage>
        <taxon>Bacteria</taxon>
        <taxon>Bacillati</taxon>
        <taxon>Bacillota</taxon>
        <taxon>Clostridia</taxon>
        <taxon>Eubacteriales</taxon>
        <taxon>Clostridiaceae</taxon>
        <taxon>Clostridium</taxon>
    </lineage>
</organism>
<dbReference type="RefSeq" id="WP_039635454.1">
    <property type="nucleotide sequence ID" value="NZ_AYSO01000019.1"/>
</dbReference>
<accession>A0A0C1TY36</accession>
<evidence type="ECO:0000313" key="2">
    <source>
        <dbReference type="EMBL" id="KIE45619.1"/>
    </source>
</evidence>
<feature type="transmembrane region" description="Helical" evidence="1">
    <location>
        <begin position="57"/>
        <end position="76"/>
    </location>
</feature>
<evidence type="ECO:0000313" key="3">
    <source>
        <dbReference type="Proteomes" id="UP000031366"/>
    </source>
</evidence>
<reference evidence="2 3" key="1">
    <citation type="journal article" date="2015" name="Infect. Genet. Evol.">
        <title>Genomic sequences of six botulinum neurotoxin-producing strains representing three clostridial species illustrate the mobility and diversity of botulinum neurotoxin genes.</title>
        <authorList>
            <person name="Smith T.J."/>
            <person name="Hill K.K."/>
            <person name="Xie G."/>
            <person name="Foley B.T."/>
            <person name="Williamson C.H."/>
            <person name="Foster J.T."/>
            <person name="Johnson S.L."/>
            <person name="Chertkov O."/>
            <person name="Teshima H."/>
            <person name="Gibbons H.S."/>
            <person name="Johnsky L.A."/>
            <person name="Karavis M.A."/>
            <person name="Smith L.A."/>
        </authorList>
    </citation>
    <scope>NUCLEOTIDE SEQUENCE [LARGE SCALE GENOMIC DNA]</scope>
    <source>
        <strain evidence="2 3">CDC 2741</strain>
    </source>
</reference>
<feature type="transmembrane region" description="Helical" evidence="1">
    <location>
        <begin position="34"/>
        <end position="51"/>
    </location>
</feature>
<name>A0A0C1TY36_9CLOT</name>